<keyword evidence="3" id="KW-1185">Reference proteome</keyword>
<feature type="region of interest" description="Disordered" evidence="1">
    <location>
        <begin position="140"/>
        <end position="160"/>
    </location>
</feature>
<evidence type="ECO:0000256" key="1">
    <source>
        <dbReference type="SAM" id="MobiDB-lite"/>
    </source>
</evidence>
<protein>
    <submittedName>
        <fullName evidence="2">SAG-related sequence SRS14A</fullName>
    </submittedName>
</protein>
<accession>A0A7J6KAJ6</accession>
<feature type="compositionally biased region" description="Low complexity" evidence="1">
    <location>
        <begin position="8"/>
        <end position="26"/>
    </location>
</feature>
<dbReference type="EMBL" id="JAAUHK010000191">
    <property type="protein sequence ID" value="KAF4643639.1"/>
    <property type="molecule type" value="Genomic_DNA"/>
</dbReference>
<proteinExistence type="predicted"/>
<organism evidence="2 3">
    <name type="scientific">Toxoplasma gondii</name>
    <dbReference type="NCBI Taxonomy" id="5811"/>
    <lineage>
        <taxon>Eukaryota</taxon>
        <taxon>Sar</taxon>
        <taxon>Alveolata</taxon>
        <taxon>Apicomplexa</taxon>
        <taxon>Conoidasida</taxon>
        <taxon>Coccidia</taxon>
        <taxon>Eucoccidiorida</taxon>
        <taxon>Eimeriorina</taxon>
        <taxon>Sarcocystidae</taxon>
        <taxon>Toxoplasma</taxon>
    </lineage>
</organism>
<gene>
    <name evidence="2" type="ORF">TGRH88_023930</name>
</gene>
<sequence>MSHSVQFSCSSKSTAASSGTLSGGTEAAEKKVQSSNIGLAGIRTRAQEQQKDGYTVFLRFQLYAARTKTTYSPHLNESVRGAQSADILATEVSVSSVVLNSTLASSSANVSTSSEASAYVLVVNELPQDRGELLLYQCSPHPGTQNEREPQEADLSKTKVSNVLIEAKQSG</sequence>
<feature type="compositionally biased region" description="Basic and acidic residues" evidence="1">
    <location>
        <begin position="146"/>
        <end position="157"/>
    </location>
</feature>
<feature type="region of interest" description="Disordered" evidence="1">
    <location>
        <begin position="1"/>
        <end position="33"/>
    </location>
</feature>
<dbReference type="AlphaFoldDB" id="A0A7J6KAJ6"/>
<evidence type="ECO:0000313" key="2">
    <source>
        <dbReference type="EMBL" id="KAF4643639.1"/>
    </source>
</evidence>
<reference evidence="2 3" key="1">
    <citation type="submission" date="2020-03" db="EMBL/GenBank/DDBJ databases">
        <title>Genome sequence of Toxoplasma gondii RH-88 strain.</title>
        <authorList>
            <person name="Lorenzi H.A."/>
            <person name="Venepally P."/>
            <person name="Rozenberg A."/>
            <person name="Sibley D."/>
        </authorList>
    </citation>
    <scope>NUCLEOTIDE SEQUENCE [LARGE SCALE GENOMIC DNA]</scope>
    <source>
        <strain evidence="2 3">RH-88</strain>
    </source>
</reference>
<dbReference type="Proteomes" id="UP000557509">
    <property type="component" value="Unassembled WGS sequence"/>
</dbReference>
<name>A0A7J6KAJ6_TOXGO</name>
<comment type="caution">
    <text evidence="2">The sequence shown here is derived from an EMBL/GenBank/DDBJ whole genome shotgun (WGS) entry which is preliminary data.</text>
</comment>
<evidence type="ECO:0000313" key="3">
    <source>
        <dbReference type="Proteomes" id="UP000557509"/>
    </source>
</evidence>